<dbReference type="PANTHER" id="PTHR47916:SF1">
    <property type="entry name" value="3-HYDROXY-5-PHOSPHONOOXYPENTANE-2,4-DIONE THIOLASE"/>
    <property type="match status" value="1"/>
</dbReference>
<dbReference type="InterPro" id="IPR013785">
    <property type="entry name" value="Aldolase_TIM"/>
</dbReference>
<evidence type="ECO:0008006" key="3">
    <source>
        <dbReference type="Google" id="ProtNLM"/>
    </source>
</evidence>
<accession>A0A8J7YZ77</accession>
<dbReference type="Proteomes" id="UP000750197">
    <property type="component" value="Unassembled WGS sequence"/>
</dbReference>
<gene>
    <name evidence="1" type="ORF">KIY12_10185</name>
</gene>
<reference evidence="1" key="1">
    <citation type="submission" date="2021-05" db="EMBL/GenBank/DDBJ databases">
        <title>Genomic insights into ecological role and evolution of a novel Thermoplasmata order Candidatus Sysuiplasmatales.</title>
        <authorList>
            <person name="Yuan Y."/>
        </authorList>
    </citation>
    <scope>NUCLEOTIDE SEQUENCE</scope>
    <source>
        <strain evidence="1">TUT19-bin139</strain>
    </source>
</reference>
<dbReference type="SUPFAM" id="SSF51569">
    <property type="entry name" value="Aldolase"/>
    <property type="match status" value="1"/>
</dbReference>
<dbReference type="AlphaFoldDB" id="A0A8J7YZ77"/>
<protein>
    <recommendedName>
        <fullName evidence="3">Fructose-bisphosphate aldolase</fullName>
    </recommendedName>
</protein>
<dbReference type="InterPro" id="IPR002915">
    <property type="entry name" value="DeoC/FbaB/LacD_aldolase"/>
</dbReference>
<dbReference type="Pfam" id="PF01791">
    <property type="entry name" value="DeoC"/>
    <property type="match status" value="1"/>
</dbReference>
<dbReference type="InterPro" id="IPR050456">
    <property type="entry name" value="DeoC/FbaB_aldolase"/>
</dbReference>
<dbReference type="Gene3D" id="3.20.20.70">
    <property type="entry name" value="Aldolase class I"/>
    <property type="match status" value="1"/>
</dbReference>
<evidence type="ECO:0000313" key="1">
    <source>
        <dbReference type="EMBL" id="MBX8645066.1"/>
    </source>
</evidence>
<name>A0A8J7YZ77_9ARCH</name>
<dbReference type="GO" id="GO:0016829">
    <property type="term" value="F:lyase activity"/>
    <property type="evidence" value="ECO:0007669"/>
    <property type="project" value="InterPro"/>
</dbReference>
<dbReference type="EMBL" id="JAHEAC010000161">
    <property type="protein sequence ID" value="MBX8645066.1"/>
    <property type="molecule type" value="Genomic_DNA"/>
</dbReference>
<proteinExistence type="predicted"/>
<evidence type="ECO:0000313" key="2">
    <source>
        <dbReference type="Proteomes" id="UP000750197"/>
    </source>
</evidence>
<organism evidence="1 2">
    <name type="scientific">Candidatus Sysuiplasma superficiale</name>
    <dbReference type="NCBI Taxonomy" id="2823368"/>
    <lineage>
        <taxon>Archaea</taxon>
        <taxon>Methanobacteriati</taxon>
        <taxon>Thermoplasmatota</taxon>
        <taxon>Thermoplasmata</taxon>
        <taxon>Candidatus Sysuiplasmatales</taxon>
        <taxon>Candidatus Sysuiplasmataceae</taxon>
        <taxon>Candidatus Sysuiplasma</taxon>
    </lineage>
</organism>
<dbReference type="PANTHER" id="PTHR47916">
    <property type="entry name" value="FRUCTOSE-BISPHOSPHATE ALDOLASE CLASS 1"/>
    <property type="match status" value="1"/>
</dbReference>
<sequence length="170" mass="18849">MNGITSYATDPYDLAILSDVKDALSFDPAALSYELYIGGSHEHPRLAELSSLIREGQRYQVPVISHIYPNEEGRDPKAISHCIRLGLELGTDIIKTFYFEGMKQQVLRTPRPVIIAGGAKMSEMSQVVDYVERALGEGAAGIAMGRNLWGWGDRTADLIRRIADMVHSQK</sequence>
<comment type="caution">
    <text evidence="1">The sequence shown here is derived from an EMBL/GenBank/DDBJ whole genome shotgun (WGS) entry which is preliminary data.</text>
</comment>